<feature type="transmembrane region" description="Helical" evidence="1">
    <location>
        <begin position="69"/>
        <end position="87"/>
    </location>
</feature>
<dbReference type="EMBL" id="JAAIYP010000039">
    <property type="protein sequence ID" value="NFV81054.1"/>
    <property type="molecule type" value="Genomic_DNA"/>
</dbReference>
<keyword evidence="1" id="KW-0472">Membrane</keyword>
<proteinExistence type="predicted"/>
<name>A0A7C9V0C2_9PROT</name>
<protein>
    <recommendedName>
        <fullName evidence="4">DUF4175 domain-containing protein</fullName>
    </recommendedName>
</protein>
<keyword evidence="3" id="KW-1185">Reference proteome</keyword>
<comment type="caution">
    <text evidence="2">The sequence shown here is derived from an EMBL/GenBank/DDBJ whole genome shotgun (WGS) entry which is preliminary data.</text>
</comment>
<accession>A0A7C9V0C2</accession>
<evidence type="ECO:0000256" key="1">
    <source>
        <dbReference type="SAM" id="Phobius"/>
    </source>
</evidence>
<gene>
    <name evidence="2" type="ORF">G4223_13125</name>
</gene>
<sequence>MNARIQLNWWGRILAGTVLGFTLALAVAGVFQWGMPPGIAKFQLVMWLVVPVWLGVLSAVFLFRDVVRAWLWLGGANVAAYALMFLLRSLVR</sequence>
<keyword evidence="1" id="KW-1133">Transmembrane helix</keyword>
<feature type="transmembrane region" description="Helical" evidence="1">
    <location>
        <begin position="44"/>
        <end position="63"/>
    </location>
</feature>
<dbReference type="RefSeq" id="WP_163680466.1">
    <property type="nucleotide sequence ID" value="NZ_JAAIYP010000039.1"/>
</dbReference>
<evidence type="ECO:0000313" key="2">
    <source>
        <dbReference type="EMBL" id="NFV81054.1"/>
    </source>
</evidence>
<reference evidence="2 3" key="1">
    <citation type="submission" date="2020-02" db="EMBL/GenBank/DDBJ databases">
        <authorList>
            <person name="Dziuba M."/>
            <person name="Kuznetsov B."/>
            <person name="Mardanov A."/>
            <person name="Ravin N."/>
            <person name="Grouzdev D."/>
        </authorList>
    </citation>
    <scope>NUCLEOTIDE SEQUENCE [LARGE SCALE GENOMIC DNA]</scope>
    <source>
        <strain evidence="2 3">SpK</strain>
    </source>
</reference>
<evidence type="ECO:0000313" key="3">
    <source>
        <dbReference type="Proteomes" id="UP000480684"/>
    </source>
</evidence>
<dbReference type="Proteomes" id="UP000480684">
    <property type="component" value="Unassembled WGS sequence"/>
</dbReference>
<organism evidence="2 3">
    <name type="scientific">Magnetospirillum aberrantis SpK</name>
    <dbReference type="NCBI Taxonomy" id="908842"/>
    <lineage>
        <taxon>Bacteria</taxon>
        <taxon>Pseudomonadati</taxon>
        <taxon>Pseudomonadota</taxon>
        <taxon>Alphaproteobacteria</taxon>
        <taxon>Rhodospirillales</taxon>
        <taxon>Rhodospirillaceae</taxon>
        <taxon>Magnetospirillum</taxon>
    </lineage>
</organism>
<keyword evidence="1" id="KW-0812">Transmembrane</keyword>
<evidence type="ECO:0008006" key="4">
    <source>
        <dbReference type="Google" id="ProtNLM"/>
    </source>
</evidence>
<feature type="transmembrane region" description="Helical" evidence="1">
    <location>
        <begin position="12"/>
        <end position="32"/>
    </location>
</feature>
<dbReference type="AlphaFoldDB" id="A0A7C9V0C2"/>